<feature type="domain" description="PA14" evidence="2">
    <location>
        <begin position="338"/>
        <end position="474"/>
    </location>
</feature>
<name>A0A948X1S1_9BACT</name>
<dbReference type="InterPro" id="IPR011658">
    <property type="entry name" value="PA14_dom"/>
</dbReference>
<dbReference type="Gene3D" id="3.60.21.10">
    <property type="match status" value="1"/>
</dbReference>
<dbReference type="SUPFAM" id="SSF56988">
    <property type="entry name" value="Anthrax protective antigen"/>
    <property type="match status" value="1"/>
</dbReference>
<dbReference type="Proteomes" id="UP000784286">
    <property type="component" value="Unassembled WGS sequence"/>
</dbReference>
<dbReference type="PANTHER" id="PTHR32440:SF11">
    <property type="entry name" value="METALLOPHOSPHOESTERASE DOMAIN-CONTAINING PROTEIN"/>
    <property type="match status" value="1"/>
</dbReference>
<dbReference type="Pfam" id="PF00149">
    <property type="entry name" value="Metallophos"/>
    <property type="match status" value="1"/>
</dbReference>
<keyword evidence="1" id="KW-0732">Signal</keyword>
<dbReference type="InterPro" id="IPR037524">
    <property type="entry name" value="PA14/GLEYA"/>
</dbReference>
<dbReference type="GO" id="GO:0016788">
    <property type="term" value="F:hydrolase activity, acting on ester bonds"/>
    <property type="evidence" value="ECO:0007669"/>
    <property type="project" value="TreeGrafter"/>
</dbReference>
<evidence type="ECO:0000256" key="1">
    <source>
        <dbReference type="SAM" id="SignalP"/>
    </source>
</evidence>
<dbReference type="SMART" id="SM00758">
    <property type="entry name" value="PA14"/>
    <property type="match status" value="1"/>
</dbReference>
<dbReference type="Gene3D" id="3.90.182.10">
    <property type="entry name" value="Toxin - Anthrax Protective Antigen,domain 1"/>
    <property type="match status" value="1"/>
</dbReference>
<dbReference type="AlphaFoldDB" id="A0A948X1S1"/>
<evidence type="ECO:0000313" key="3">
    <source>
        <dbReference type="EMBL" id="MBU3855344.1"/>
    </source>
</evidence>
<sequence>MKKMVLFLFMLALVLSGASQTRKTFSFQNGKFKVVQFTDLHWTPQSIGCDDTEATIRTVLEAEKPSLAVLSGDVVTDEPARKGWEAVVAIFDDLKMPFIVTMGNHDAEYMTKSDIYDLLLQSPYYVGEKGPKDIKGCGNCVLPVFGTDDKAAALLYFLDSNDYQPEKLYGAYDWIHFDQIVWYRNQSTRFTQANGGRPLPALAFFHIPLQEYAEIVGDGKTYGNRHEGVAGARLNSGMFTSFIEMQDVMGVFVGHDHNNDYLGINKNVLLAFGRVTGKDAYGNLKRGARVIELYEGQRKFNTWITTPDGCDPTYYYPSGLNSEEETCMTYFPAYDVRPVRQGVAYAYYEGNCEKTADIAACRKVKEGTKKNFSIIESPLEDHFAYEFRTLMRIPQKGVYRFYTYSDDGSVLYIDGHKVVDNDGGHSVGRAEGKIALDAGFHEVRVLYFEDYMGQALEVGFCSKDIYETALPDEMLYLPE</sequence>
<organism evidence="3 4">
    <name type="scientific">Candidatus Phocaeicola excrementipullorum</name>
    <dbReference type="NCBI Taxonomy" id="2838731"/>
    <lineage>
        <taxon>Bacteria</taxon>
        <taxon>Pseudomonadati</taxon>
        <taxon>Bacteroidota</taxon>
        <taxon>Bacteroidia</taxon>
        <taxon>Bacteroidales</taxon>
        <taxon>Bacteroidaceae</taxon>
        <taxon>Phocaeicola</taxon>
    </lineage>
</organism>
<dbReference type="CDD" id="cd07383">
    <property type="entry name" value="MPP_Dcr2"/>
    <property type="match status" value="1"/>
</dbReference>
<dbReference type="EMBL" id="JAHLFJ010000023">
    <property type="protein sequence ID" value="MBU3855344.1"/>
    <property type="molecule type" value="Genomic_DNA"/>
</dbReference>
<dbReference type="PROSITE" id="PS51820">
    <property type="entry name" value="PA14"/>
    <property type="match status" value="1"/>
</dbReference>
<evidence type="ECO:0000313" key="4">
    <source>
        <dbReference type="Proteomes" id="UP000784286"/>
    </source>
</evidence>
<protein>
    <submittedName>
        <fullName evidence="3">Metallophosphoesterase</fullName>
    </submittedName>
</protein>
<reference evidence="3" key="1">
    <citation type="journal article" date="2021" name="PeerJ">
        <title>Extensive microbial diversity within the chicken gut microbiome revealed by metagenomics and culture.</title>
        <authorList>
            <person name="Gilroy R."/>
            <person name="Ravi A."/>
            <person name="Getino M."/>
            <person name="Pursley I."/>
            <person name="Horton D.L."/>
            <person name="Alikhan N.F."/>
            <person name="Baker D."/>
            <person name="Gharbi K."/>
            <person name="Hall N."/>
            <person name="Watson M."/>
            <person name="Adriaenssens E.M."/>
            <person name="Foster-Nyarko E."/>
            <person name="Jarju S."/>
            <person name="Secka A."/>
            <person name="Antonio M."/>
            <person name="Oren A."/>
            <person name="Chaudhuri R.R."/>
            <person name="La Ragione R."/>
            <person name="Hildebrand F."/>
            <person name="Pallen M.J."/>
        </authorList>
    </citation>
    <scope>NUCLEOTIDE SEQUENCE</scope>
    <source>
        <strain evidence="3">8470</strain>
    </source>
</reference>
<dbReference type="InterPro" id="IPR004843">
    <property type="entry name" value="Calcineurin-like_PHP"/>
</dbReference>
<dbReference type="SUPFAM" id="SSF56300">
    <property type="entry name" value="Metallo-dependent phosphatases"/>
    <property type="match status" value="1"/>
</dbReference>
<dbReference type="InterPro" id="IPR029052">
    <property type="entry name" value="Metallo-depent_PP-like"/>
</dbReference>
<evidence type="ECO:0000259" key="2">
    <source>
        <dbReference type="PROSITE" id="PS51820"/>
    </source>
</evidence>
<dbReference type="Pfam" id="PF07691">
    <property type="entry name" value="PA14"/>
    <property type="match status" value="1"/>
</dbReference>
<comment type="caution">
    <text evidence="3">The sequence shown here is derived from an EMBL/GenBank/DDBJ whole genome shotgun (WGS) entry which is preliminary data.</text>
</comment>
<feature type="chain" id="PRO_5037176268" evidence="1">
    <location>
        <begin position="19"/>
        <end position="479"/>
    </location>
</feature>
<dbReference type="PANTHER" id="PTHR32440">
    <property type="entry name" value="PHOSPHATASE DCR2-RELATED-RELATED"/>
    <property type="match status" value="1"/>
</dbReference>
<dbReference type="GO" id="GO:0005737">
    <property type="term" value="C:cytoplasm"/>
    <property type="evidence" value="ECO:0007669"/>
    <property type="project" value="TreeGrafter"/>
</dbReference>
<accession>A0A948X1S1</accession>
<reference evidence="3" key="2">
    <citation type="submission" date="2021-04" db="EMBL/GenBank/DDBJ databases">
        <authorList>
            <person name="Gilroy R."/>
        </authorList>
    </citation>
    <scope>NUCLEOTIDE SEQUENCE</scope>
    <source>
        <strain evidence="3">8470</strain>
    </source>
</reference>
<feature type="signal peptide" evidence="1">
    <location>
        <begin position="1"/>
        <end position="18"/>
    </location>
</feature>
<gene>
    <name evidence="3" type="ORF">H9928_02085</name>
</gene>
<proteinExistence type="predicted"/>